<proteinExistence type="predicted"/>
<dbReference type="EMBL" id="JACMSC010000009">
    <property type="protein sequence ID" value="KAG6506376.1"/>
    <property type="molecule type" value="Genomic_DNA"/>
</dbReference>
<protein>
    <submittedName>
        <fullName evidence="1">Uncharacterized protein</fullName>
    </submittedName>
</protein>
<dbReference type="Proteomes" id="UP000734854">
    <property type="component" value="Unassembled WGS sequence"/>
</dbReference>
<dbReference type="AlphaFoldDB" id="A0A8J5LB11"/>
<comment type="caution">
    <text evidence="1">The sequence shown here is derived from an EMBL/GenBank/DDBJ whole genome shotgun (WGS) entry which is preliminary data.</text>
</comment>
<dbReference type="Gene3D" id="3.90.25.10">
    <property type="entry name" value="UDP-galactose 4-epimerase, domain 1"/>
    <property type="match status" value="1"/>
</dbReference>
<sequence>MTAKQCLFNWSRFGRLKLERSLKKSYITEEQLLGSRDPMPEHHGYDLHIFHFCKRRSYFGINSSGLDGSKLYPHVRCKTANKYLGILLDNIANPAIQLSDSFVFLMLSIVRNHHSF</sequence>
<gene>
    <name evidence="1" type="ORF">ZIOFF_031699</name>
</gene>
<keyword evidence="2" id="KW-1185">Reference proteome</keyword>
<evidence type="ECO:0000313" key="1">
    <source>
        <dbReference type="EMBL" id="KAG6506376.1"/>
    </source>
</evidence>
<reference evidence="1 2" key="1">
    <citation type="submission" date="2020-08" db="EMBL/GenBank/DDBJ databases">
        <title>Plant Genome Project.</title>
        <authorList>
            <person name="Zhang R.-G."/>
        </authorList>
    </citation>
    <scope>NUCLEOTIDE SEQUENCE [LARGE SCALE GENOMIC DNA]</scope>
    <source>
        <tissue evidence="1">Rhizome</tissue>
    </source>
</reference>
<accession>A0A8J5LB11</accession>
<evidence type="ECO:0000313" key="2">
    <source>
        <dbReference type="Proteomes" id="UP000734854"/>
    </source>
</evidence>
<name>A0A8J5LB11_ZINOF</name>
<organism evidence="1 2">
    <name type="scientific">Zingiber officinale</name>
    <name type="common">Ginger</name>
    <name type="synonym">Amomum zingiber</name>
    <dbReference type="NCBI Taxonomy" id="94328"/>
    <lineage>
        <taxon>Eukaryota</taxon>
        <taxon>Viridiplantae</taxon>
        <taxon>Streptophyta</taxon>
        <taxon>Embryophyta</taxon>
        <taxon>Tracheophyta</taxon>
        <taxon>Spermatophyta</taxon>
        <taxon>Magnoliopsida</taxon>
        <taxon>Liliopsida</taxon>
        <taxon>Zingiberales</taxon>
        <taxon>Zingiberaceae</taxon>
        <taxon>Zingiber</taxon>
    </lineage>
</organism>